<dbReference type="RefSeq" id="WP_377599202.1">
    <property type="nucleotide sequence ID" value="NZ_JBHUME010000002.1"/>
</dbReference>
<protein>
    <submittedName>
        <fullName evidence="3">Glycosyltransferase family 4 protein</fullName>
        <ecNumber evidence="3">2.4.-.-</ecNumber>
    </submittedName>
</protein>
<feature type="domain" description="Glycosyltransferase subfamily 4-like N-terminal" evidence="2">
    <location>
        <begin position="14"/>
        <end position="180"/>
    </location>
</feature>
<dbReference type="GO" id="GO:0016757">
    <property type="term" value="F:glycosyltransferase activity"/>
    <property type="evidence" value="ECO:0007669"/>
    <property type="project" value="UniProtKB-KW"/>
</dbReference>
<keyword evidence="3" id="KW-0328">Glycosyltransferase</keyword>
<sequence length="392" mass="44417">MRIALFTDTFLPDVNGVAKTLGRWVKYLESRGIACKVFAPESPQNARTADVAMVERFYSIPFLLYPECRMAIPNPISLKHALKQFNPTFIHVATPFNLGLHGLHYAKKHRIPLAASYHTHFDQYLAYYKLQWMETVLWKYMLWFHQECRKIYVPSQTALTHLQSKGMKRLEVWGRGLDLTKFYPRNHRIDTCRTFGLDPDKHMILYVGRLAPEKNVEIAIKVFQNLPERVKSNSCLCIAGDGPLYKELTARYESSPDIRFTGFVQGDLLAELYSAADVFLFPSATETFGNVVLESMGCGTPVIGANSGGVRDNISHGSTGLLCPPGNVDAFTEAVTLLYDNTLLRESLAERGKQYSASQSWDRIFGNLLTSFQEVSGTEEPYAIQGRRLRIR</sequence>
<dbReference type="PANTHER" id="PTHR45947">
    <property type="entry name" value="SULFOQUINOVOSYL TRANSFERASE SQD2"/>
    <property type="match status" value="1"/>
</dbReference>
<evidence type="ECO:0000313" key="4">
    <source>
        <dbReference type="Proteomes" id="UP001597541"/>
    </source>
</evidence>
<accession>A0ABW5P7H7</accession>
<proteinExistence type="predicted"/>
<reference evidence="4" key="1">
    <citation type="journal article" date="2019" name="Int. J. Syst. Evol. Microbiol.">
        <title>The Global Catalogue of Microorganisms (GCM) 10K type strain sequencing project: providing services to taxonomists for standard genome sequencing and annotation.</title>
        <authorList>
            <consortium name="The Broad Institute Genomics Platform"/>
            <consortium name="The Broad Institute Genome Sequencing Center for Infectious Disease"/>
            <person name="Wu L."/>
            <person name="Ma J."/>
        </authorList>
    </citation>
    <scope>NUCLEOTIDE SEQUENCE [LARGE SCALE GENOMIC DNA]</scope>
    <source>
        <strain evidence="4">KCTC 3950</strain>
    </source>
</reference>
<dbReference type="InterPro" id="IPR001296">
    <property type="entry name" value="Glyco_trans_1"/>
</dbReference>
<dbReference type="Pfam" id="PF13439">
    <property type="entry name" value="Glyco_transf_4"/>
    <property type="match status" value="1"/>
</dbReference>
<dbReference type="Pfam" id="PF00534">
    <property type="entry name" value="Glycos_transf_1"/>
    <property type="match status" value="1"/>
</dbReference>
<keyword evidence="3" id="KW-0808">Transferase</keyword>
<dbReference type="InterPro" id="IPR050194">
    <property type="entry name" value="Glycosyltransferase_grp1"/>
</dbReference>
<keyword evidence="4" id="KW-1185">Reference proteome</keyword>
<organism evidence="3 4">
    <name type="scientific">Paenibacillus gansuensis</name>
    <dbReference type="NCBI Taxonomy" id="306542"/>
    <lineage>
        <taxon>Bacteria</taxon>
        <taxon>Bacillati</taxon>
        <taxon>Bacillota</taxon>
        <taxon>Bacilli</taxon>
        <taxon>Bacillales</taxon>
        <taxon>Paenibacillaceae</taxon>
        <taxon>Paenibacillus</taxon>
    </lineage>
</organism>
<dbReference type="PANTHER" id="PTHR45947:SF3">
    <property type="entry name" value="SULFOQUINOVOSYL TRANSFERASE SQD2"/>
    <property type="match status" value="1"/>
</dbReference>
<dbReference type="CDD" id="cd03814">
    <property type="entry name" value="GT4-like"/>
    <property type="match status" value="1"/>
</dbReference>
<dbReference type="SUPFAM" id="SSF53756">
    <property type="entry name" value="UDP-Glycosyltransferase/glycogen phosphorylase"/>
    <property type="match status" value="1"/>
</dbReference>
<comment type="caution">
    <text evidence="3">The sequence shown here is derived from an EMBL/GenBank/DDBJ whole genome shotgun (WGS) entry which is preliminary data.</text>
</comment>
<dbReference type="EC" id="2.4.-.-" evidence="3"/>
<dbReference type="InterPro" id="IPR028098">
    <property type="entry name" value="Glyco_trans_4-like_N"/>
</dbReference>
<gene>
    <name evidence="3" type="ORF">ACFSUF_00920</name>
</gene>
<dbReference type="Gene3D" id="3.40.50.2000">
    <property type="entry name" value="Glycogen Phosphorylase B"/>
    <property type="match status" value="2"/>
</dbReference>
<evidence type="ECO:0000313" key="3">
    <source>
        <dbReference type="EMBL" id="MFD2610979.1"/>
    </source>
</evidence>
<feature type="domain" description="Glycosyl transferase family 1" evidence="1">
    <location>
        <begin position="196"/>
        <end position="354"/>
    </location>
</feature>
<evidence type="ECO:0000259" key="1">
    <source>
        <dbReference type="Pfam" id="PF00534"/>
    </source>
</evidence>
<dbReference type="EMBL" id="JBHUME010000002">
    <property type="protein sequence ID" value="MFD2610979.1"/>
    <property type="molecule type" value="Genomic_DNA"/>
</dbReference>
<evidence type="ECO:0000259" key="2">
    <source>
        <dbReference type="Pfam" id="PF13439"/>
    </source>
</evidence>
<dbReference type="Proteomes" id="UP001597541">
    <property type="component" value="Unassembled WGS sequence"/>
</dbReference>
<name>A0ABW5P7H7_9BACL</name>